<dbReference type="Gene3D" id="1.20.1080.10">
    <property type="entry name" value="Glycerol uptake facilitator protein"/>
    <property type="match status" value="1"/>
</dbReference>
<evidence type="ECO:0000256" key="1">
    <source>
        <dbReference type="ARBA" id="ARBA00004141"/>
    </source>
</evidence>
<gene>
    <name evidence="7" type="ORF">ACFQ5M_09805</name>
</gene>
<keyword evidence="8" id="KW-1185">Reference proteome</keyword>
<dbReference type="EMBL" id="JBHTOP010000026">
    <property type="protein sequence ID" value="MFD1672392.1"/>
    <property type="molecule type" value="Genomic_DNA"/>
</dbReference>
<proteinExistence type="inferred from homology"/>
<reference evidence="8" key="1">
    <citation type="journal article" date="2019" name="Int. J. Syst. Evol. Microbiol.">
        <title>The Global Catalogue of Microorganisms (GCM) 10K type strain sequencing project: providing services to taxonomists for standard genome sequencing and annotation.</title>
        <authorList>
            <consortium name="The Broad Institute Genomics Platform"/>
            <consortium name="The Broad Institute Genome Sequencing Center for Infectious Disease"/>
            <person name="Wu L."/>
            <person name="Ma J."/>
        </authorList>
    </citation>
    <scope>NUCLEOTIDE SEQUENCE [LARGE SCALE GENOMIC DNA]</scope>
    <source>
        <strain evidence="8">CCM 8896</strain>
    </source>
</reference>
<dbReference type="InterPro" id="IPR000292">
    <property type="entry name" value="For/NO2_transpt"/>
</dbReference>
<accession>A0ABW4J871</accession>
<sequence>MNTSMFSTNEVIETFATKTAKTKKDLPFGRQLLLGIMAGAFIAIGYLAFVRVSGVLPKAWGSFGTFLGACLFPMGLLAITFVGGELVTGNMMVLTFGFLEKQVKFYELIKNWILVLLANCIGGALVAFFFGHVVGLTQGAFAAKTIAVASAKLADTPTMMIVSGVGCNMLVGMSIFFGAMSKDFIGKLIGVWFPIMIFVVCGFQHVVANAFILTAGALAGGGFTVAAMVQNILFVFIGNMIGGSLCLAVPVYYANRKPNPALHPGHANPKAQVVTMKEQAK</sequence>
<evidence type="ECO:0000313" key="7">
    <source>
        <dbReference type="EMBL" id="MFD1672392.1"/>
    </source>
</evidence>
<dbReference type="Pfam" id="PF01226">
    <property type="entry name" value="Form_Nir_trans"/>
    <property type="match status" value="1"/>
</dbReference>
<protein>
    <submittedName>
        <fullName evidence="7">Formate/nitrite transporter family protein</fullName>
    </submittedName>
</protein>
<evidence type="ECO:0000256" key="4">
    <source>
        <dbReference type="ARBA" id="ARBA00023136"/>
    </source>
</evidence>
<feature type="transmembrane region" description="Helical" evidence="6">
    <location>
        <begin position="159"/>
        <end position="179"/>
    </location>
</feature>
<dbReference type="InterPro" id="IPR023271">
    <property type="entry name" value="Aquaporin-like"/>
</dbReference>
<comment type="caution">
    <text evidence="7">The sequence shown here is derived from an EMBL/GenBank/DDBJ whole genome shotgun (WGS) entry which is preliminary data.</text>
</comment>
<organism evidence="7 8">
    <name type="scientific">Agrilactobacillus yilanensis</name>
    <dbReference type="NCBI Taxonomy" id="2485997"/>
    <lineage>
        <taxon>Bacteria</taxon>
        <taxon>Bacillati</taxon>
        <taxon>Bacillota</taxon>
        <taxon>Bacilli</taxon>
        <taxon>Lactobacillales</taxon>
        <taxon>Lactobacillaceae</taxon>
        <taxon>Agrilactobacillus</taxon>
    </lineage>
</organism>
<name>A0ABW4J871_9LACO</name>
<feature type="transmembrane region" description="Helical" evidence="6">
    <location>
        <begin position="191"/>
        <end position="212"/>
    </location>
</feature>
<dbReference type="Proteomes" id="UP001597267">
    <property type="component" value="Unassembled WGS sequence"/>
</dbReference>
<comment type="subcellular location">
    <subcellularLocation>
        <location evidence="1">Membrane</location>
        <topology evidence="1">Multi-pass membrane protein</topology>
    </subcellularLocation>
</comment>
<keyword evidence="4 6" id="KW-0472">Membrane</keyword>
<evidence type="ECO:0000313" key="8">
    <source>
        <dbReference type="Proteomes" id="UP001597267"/>
    </source>
</evidence>
<dbReference type="PANTHER" id="PTHR30520:SF6">
    <property type="entry name" value="FORMATE_NITRATE FAMILY TRANSPORTER (EUROFUNG)"/>
    <property type="match status" value="1"/>
</dbReference>
<evidence type="ECO:0000256" key="6">
    <source>
        <dbReference type="SAM" id="Phobius"/>
    </source>
</evidence>
<feature type="transmembrane region" description="Helical" evidence="6">
    <location>
        <begin position="32"/>
        <end position="54"/>
    </location>
</feature>
<comment type="similarity">
    <text evidence="5">Belongs to the FNT transporter (TC 1.A.16) family.</text>
</comment>
<feature type="transmembrane region" description="Helical" evidence="6">
    <location>
        <begin position="232"/>
        <end position="253"/>
    </location>
</feature>
<evidence type="ECO:0000256" key="3">
    <source>
        <dbReference type="ARBA" id="ARBA00022989"/>
    </source>
</evidence>
<keyword evidence="2 6" id="KW-0812">Transmembrane</keyword>
<dbReference type="RefSeq" id="WP_225423595.1">
    <property type="nucleotide sequence ID" value="NZ_JBHTOP010000026.1"/>
</dbReference>
<feature type="transmembrane region" description="Helical" evidence="6">
    <location>
        <begin position="66"/>
        <end position="99"/>
    </location>
</feature>
<evidence type="ECO:0000256" key="5">
    <source>
        <dbReference type="ARBA" id="ARBA00049660"/>
    </source>
</evidence>
<evidence type="ECO:0000256" key="2">
    <source>
        <dbReference type="ARBA" id="ARBA00022692"/>
    </source>
</evidence>
<feature type="transmembrane region" description="Helical" evidence="6">
    <location>
        <begin position="111"/>
        <end position="131"/>
    </location>
</feature>
<keyword evidence="3 6" id="KW-1133">Transmembrane helix</keyword>
<dbReference type="PANTHER" id="PTHR30520">
    <property type="entry name" value="FORMATE TRANSPORTER-RELATED"/>
    <property type="match status" value="1"/>
</dbReference>